<dbReference type="SMART" id="SM00487">
    <property type="entry name" value="DEXDc"/>
    <property type="match status" value="1"/>
</dbReference>
<dbReference type="InterPro" id="IPR038257">
    <property type="entry name" value="CRISPR-assoc_Cas3_HD_sf"/>
</dbReference>
<dbReference type="InterPro" id="IPR011545">
    <property type="entry name" value="DEAD/DEAH_box_helicase_dom"/>
</dbReference>
<dbReference type="PROSITE" id="PS51643">
    <property type="entry name" value="HD_CAS3"/>
    <property type="match status" value="1"/>
</dbReference>
<dbReference type="STRING" id="887929.HMP0721_1582"/>
<evidence type="ECO:0000256" key="2">
    <source>
        <dbReference type="ARBA" id="ARBA00009046"/>
    </source>
</evidence>
<dbReference type="CDD" id="cd09641">
    <property type="entry name" value="Cas3''_I"/>
    <property type="match status" value="1"/>
</dbReference>
<dbReference type="RefSeq" id="WP_006599004.1">
    <property type="nucleotide sequence ID" value="NZ_GL622359.1"/>
</dbReference>
<dbReference type="PROSITE" id="PS51192">
    <property type="entry name" value="HELICASE_ATP_BIND_1"/>
    <property type="match status" value="1"/>
</dbReference>
<keyword evidence="9" id="KW-0051">Antiviral defense</keyword>
<keyword evidence="6 12" id="KW-0378">Hydrolase</keyword>
<comment type="similarity">
    <text evidence="1">In the N-terminal section; belongs to the CRISPR-associated nuclease Cas3-HD family.</text>
</comment>
<dbReference type="NCBIfam" id="TIGR01587">
    <property type="entry name" value="cas3_core"/>
    <property type="match status" value="1"/>
</dbReference>
<keyword evidence="8" id="KW-0067">ATP-binding</keyword>
<dbReference type="InterPro" id="IPR014001">
    <property type="entry name" value="Helicase_ATP-bd"/>
</dbReference>
<feature type="domain" description="Helicase ATP-binding" evidence="10">
    <location>
        <begin position="232"/>
        <end position="418"/>
    </location>
</feature>
<dbReference type="Pfam" id="PF22590">
    <property type="entry name" value="Cas3-like_C_2"/>
    <property type="match status" value="1"/>
</dbReference>
<dbReference type="AlphaFoldDB" id="E6MI49"/>
<dbReference type="Gene3D" id="1.10.3210.30">
    <property type="match status" value="1"/>
</dbReference>
<reference evidence="12 13" key="1">
    <citation type="submission" date="2010-12" db="EMBL/GenBank/DDBJ databases">
        <authorList>
            <person name="Muzny D."/>
            <person name="Qin X."/>
            <person name="Deng J."/>
            <person name="Jiang H."/>
            <person name="Liu Y."/>
            <person name="Qu J."/>
            <person name="Song X.-Z."/>
            <person name="Zhang L."/>
            <person name="Thornton R."/>
            <person name="Coyle M."/>
            <person name="Francisco L."/>
            <person name="Jackson L."/>
            <person name="Javaid M."/>
            <person name="Korchina V."/>
            <person name="Kovar C."/>
            <person name="Mata R."/>
            <person name="Mathew T."/>
            <person name="Ngo R."/>
            <person name="Nguyen L."/>
            <person name="Nguyen N."/>
            <person name="Okwuonu G."/>
            <person name="Ongeri F."/>
            <person name="Pham C."/>
            <person name="Simmons D."/>
            <person name="Wilczek-Boney K."/>
            <person name="Hale W."/>
            <person name="Jakkamsetti A."/>
            <person name="Pham P."/>
            <person name="Ruth R."/>
            <person name="San Lucas F."/>
            <person name="Warren J."/>
            <person name="Zhang J."/>
            <person name="Zhao Z."/>
            <person name="Zhou C."/>
            <person name="Zhu D."/>
            <person name="Lee S."/>
            <person name="Bess C."/>
            <person name="Blankenburg K."/>
            <person name="Forbes L."/>
            <person name="Fu Q."/>
            <person name="Gubbala S."/>
            <person name="Hirani K."/>
            <person name="Jayaseelan J.C."/>
            <person name="Lara F."/>
            <person name="Munidasa M."/>
            <person name="Palculict T."/>
            <person name="Patil S."/>
            <person name="Pu L.-L."/>
            <person name="Saada N."/>
            <person name="Tang L."/>
            <person name="Weissenberger G."/>
            <person name="Zhu Y."/>
            <person name="Hemphill L."/>
            <person name="Shang Y."/>
            <person name="Youmans B."/>
            <person name="Ayvaz T."/>
            <person name="Ross M."/>
            <person name="Santibanez J."/>
            <person name="Aqrawi P."/>
            <person name="Gross S."/>
            <person name="Joshi V."/>
            <person name="Fowler G."/>
            <person name="Nazareth L."/>
            <person name="Reid J."/>
            <person name="Worley K."/>
            <person name="Petrosino J."/>
            <person name="Highlander S."/>
            <person name="Gibbs R."/>
        </authorList>
    </citation>
    <scope>NUCLEOTIDE SEQUENCE [LARGE SCALE GENOMIC DNA]</scope>
    <source>
        <strain evidence="12 13">ATCC 23263</strain>
    </source>
</reference>
<protein>
    <submittedName>
        <fullName evidence="12">CRISPR-associated endonuclease Cas3-HD</fullName>
        <ecNumber evidence="12">3.1.-.-</ecNumber>
    </submittedName>
</protein>
<name>E6MI49_9FIRM</name>
<dbReference type="InterPro" id="IPR006474">
    <property type="entry name" value="Helicase_Cas3_CRISPR-ass_core"/>
</dbReference>
<dbReference type="NCBIfam" id="TIGR01596">
    <property type="entry name" value="cas3_HD"/>
    <property type="match status" value="1"/>
</dbReference>
<evidence type="ECO:0000256" key="5">
    <source>
        <dbReference type="ARBA" id="ARBA00022741"/>
    </source>
</evidence>
<keyword evidence="7" id="KW-0347">Helicase</keyword>
<dbReference type="CDD" id="cd17930">
    <property type="entry name" value="DEXHc_cas3"/>
    <property type="match status" value="1"/>
</dbReference>
<accession>E6MI49</accession>
<dbReference type="GO" id="GO:0005524">
    <property type="term" value="F:ATP binding"/>
    <property type="evidence" value="ECO:0007669"/>
    <property type="project" value="UniProtKB-KW"/>
</dbReference>
<dbReference type="HOGENOM" id="CLU_010123_0_0_9"/>
<sequence>MAMSSYLAHLDGKREQSILEHSQNTAALSADFAISALKPLAYILGMLHDIGKYQNSFQKRIRGKNIRVDHSTCGAIEAMTHYQTPVTRLMLALCIAGHHSGLPDTGSKQDDGSTLYGRINRQDQFEDYSVFRREMPELCLDENALAQFIADDCQKDMKCLTDKLAFLTRFCFSCLTDADYLDTEAFYTGTSRRTVRSDFRACLERIDRQLDGFVCKTALQKTRRSLQEQAFSKADRDAEIYLMNMPTGSGKTLCSMKFALMRAIRKGYRHIIYVIPYNSIIDQTVSTFETIFGEDARILRHQSTFSYDDIDAREEVRIELKHAVENWDASIIVTTAVQFFESMNGSKKRQLRKMHNVADSIVIFDEAHLMPTNFLQPCLQAVAFTVRYLNSEALFLTATMPDFKALLTRYTLPDMQILDLIDDRRNFVIFQKCRYHDVGLMSKEVLVAGASTASAVLIVVNKRRTAREIYAMLPEDCHKYHLSTYMIAADRLQTIREIKERLAHRDGKPILVVATSLIEAGVDLDFDTVYRELSGLDSILQAGGRCNREGKQATANVYVFELDEAEKSPDKDARSSLAKGIFNRFEQIDTPEAIEAYYQNWYTVNREDLTRHAMHQFSPDFSVLQFKSYGEQFQLIDSKTVSIVVPTDEVSRSWVSQLSFAKSSLGIARRLQPYALSVYSYEFNVLREQGVLDDYGTGIWCLTNLDYYDAETGIQFEGKDYFIV</sequence>
<evidence type="ECO:0000256" key="3">
    <source>
        <dbReference type="ARBA" id="ARBA00022722"/>
    </source>
</evidence>
<dbReference type="PANTHER" id="PTHR47961:SF6">
    <property type="entry name" value="DNA-DIRECTED DNA POLYMERASE"/>
    <property type="match status" value="1"/>
</dbReference>
<keyword evidence="5" id="KW-0547">Nucleotide-binding</keyword>
<comment type="similarity">
    <text evidence="2">In the central section; belongs to the CRISPR-associated helicase Cas3 family.</text>
</comment>
<dbReference type="GO" id="GO:0046872">
    <property type="term" value="F:metal ion binding"/>
    <property type="evidence" value="ECO:0007669"/>
    <property type="project" value="UniProtKB-KW"/>
</dbReference>
<dbReference type="SUPFAM" id="SSF52540">
    <property type="entry name" value="P-loop containing nucleoside triphosphate hydrolases"/>
    <property type="match status" value="1"/>
</dbReference>
<dbReference type="GO" id="GO:0003676">
    <property type="term" value="F:nucleic acid binding"/>
    <property type="evidence" value="ECO:0007669"/>
    <property type="project" value="InterPro"/>
</dbReference>
<dbReference type="GO" id="GO:0051607">
    <property type="term" value="P:defense response to virus"/>
    <property type="evidence" value="ECO:0007669"/>
    <property type="project" value="UniProtKB-KW"/>
</dbReference>
<evidence type="ECO:0000256" key="8">
    <source>
        <dbReference type="ARBA" id="ARBA00022840"/>
    </source>
</evidence>
<evidence type="ECO:0000313" key="12">
    <source>
        <dbReference type="EMBL" id="EFV01201.1"/>
    </source>
</evidence>
<evidence type="ECO:0000313" key="13">
    <source>
        <dbReference type="Proteomes" id="UP000004754"/>
    </source>
</evidence>
<dbReference type="GO" id="GO:0004386">
    <property type="term" value="F:helicase activity"/>
    <property type="evidence" value="ECO:0007669"/>
    <property type="project" value="UniProtKB-KW"/>
</dbReference>
<proteinExistence type="inferred from homology"/>
<dbReference type="InterPro" id="IPR006483">
    <property type="entry name" value="CRISPR-assoc_Cas3_HD"/>
</dbReference>
<dbReference type="Proteomes" id="UP000004754">
    <property type="component" value="Unassembled WGS sequence"/>
</dbReference>
<evidence type="ECO:0000256" key="4">
    <source>
        <dbReference type="ARBA" id="ARBA00022723"/>
    </source>
</evidence>
<evidence type="ECO:0000259" key="11">
    <source>
        <dbReference type="PROSITE" id="PS51643"/>
    </source>
</evidence>
<evidence type="ECO:0000256" key="7">
    <source>
        <dbReference type="ARBA" id="ARBA00022806"/>
    </source>
</evidence>
<dbReference type="PANTHER" id="PTHR47961">
    <property type="entry name" value="DNA POLYMERASE THETA, PUTATIVE (AFU_ORTHOLOGUE AFUA_1G05260)-RELATED"/>
    <property type="match status" value="1"/>
</dbReference>
<evidence type="ECO:0000256" key="6">
    <source>
        <dbReference type="ARBA" id="ARBA00022801"/>
    </source>
</evidence>
<dbReference type="InterPro" id="IPR027417">
    <property type="entry name" value="P-loop_NTPase"/>
</dbReference>
<evidence type="ECO:0000256" key="1">
    <source>
        <dbReference type="ARBA" id="ARBA00006847"/>
    </source>
</evidence>
<dbReference type="GO" id="GO:0016787">
    <property type="term" value="F:hydrolase activity"/>
    <property type="evidence" value="ECO:0007669"/>
    <property type="project" value="UniProtKB-KW"/>
</dbReference>
<dbReference type="Gene3D" id="3.40.50.300">
    <property type="entry name" value="P-loop containing nucleotide triphosphate hydrolases"/>
    <property type="match status" value="2"/>
</dbReference>
<dbReference type="EC" id="3.1.-.-" evidence="12"/>
<evidence type="ECO:0000256" key="9">
    <source>
        <dbReference type="ARBA" id="ARBA00023118"/>
    </source>
</evidence>
<gene>
    <name evidence="12" type="ORF">HMP0721_1582</name>
</gene>
<dbReference type="GO" id="GO:0004519">
    <property type="term" value="F:endonuclease activity"/>
    <property type="evidence" value="ECO:0007669"/>
    <property type="project" value="UniProtKB-KW"/>
</dbReference>
<dbReference type="Pfam" id="PF00270">
    <property type="entry name" value="DEAD"/>
    <property type="match status" value="1"/>
</dbReference>
<dbReference type="EMBL" id="AEQN01000022">
    <property type="protein sequence ID" value="EFV01201.1"/>
    <property type="molecule type" value="Genomic_DNA"/>
</dbReference>
<evidence type="ECO:0000259" key="10">
    <source>
        <dbReference type="PROSITE" id="PS51192"/>
    </source>
</evidence>
<keyword evidence="3" id="KW-0540">Nuclease</keyword>
<comment type="caution">
    <text evidence="12">The sequence shown here is derived from an EMBL/GenBank/DDBJ whole genome shotgun (WGS) entry which is preliminary data.</text>
</comment>
<dbReference type="InterPro" id="IPR050474">
    <property type="entry name" value="Hel308_SKI2-like"/>
</dbReference>
<dbReference type="SUPFAM" id="SSF109604">
    <property type="entry name" value="HD-domain/PDEase-like"/>
    <property type="match status" value="1"/>
</dbReference>
<dbReference type="InterPro" id="IPR054712">
    <property type="entry name" value="Cas3-like_dom"/>
</dbReference>
<keyword evidence="12" id="KW-0255">Endonuclease</keyword>
<organism evidence="12 13">
    <name type="scientific">Pseudoramibacter alactolyticus ATCC 23263</name>
    <dbReference type="NCBI Taxonomy" id="887929"/>
    <lineage>
        <taxon>Bacteria</taxon>
        <taxon>Bacillati</taxon>
        <taxon>Bacillota</taxon>
        <taxon>Clostridia</taxon>
        <taxon>Eubacteriales</taxon>
        <taxon>Eubacteriaceae</taxon>
        <taxon>Pseudoramibacter</taxon>
    </lineage>
</organism>
<keyword evidence="4" id="KW-0479">Metal-binding</keyword>
<keyword evidence="13" id="KW-1185">Reference proteome</keyword>
<dbReference type="eggNOG" id="COG1203">
    <property type="taxonomic scope" value="Bacteria"/>
</dbReference>
<feature type="domain" description="HD Cas3-type" evidence="11">
    <location>
        <begin position="11"/>
        <end position="181"/>
    </location>
</feature>